<dbReference type="RefSeq" id="WP_331374819.1">
    <property type="nucleotide sequence ID" value="NZ_CP133148.1"/>
</dbReference>
<evidence type="ECO:0008006" key="4">
    <source>
        <dbReference type="Google" id="ProtNLM"/>
    </source>
</evidence>
<dbReference type="Proteomes" id="UP001432360">
    <property type="component" value="Chromosome"/>
</dbReference>
<dbReference type="EMBL" id="CP133148">
    <property type="protein sequence ID" value="WVT05744.1"/>
    <property type="molecule type" value="Genomic_DNA"/>
</dbReference>
<keyword evidence="3" id="KW-1185">Reference proteome</keyword>
<evidence type="ECO:0000256" key="1">
    <source>
        <dbReference type="SAM" id="MobiDB-lite"/>
    </source>
</evidence>
<protein>
    <recommendedName>
        <fullName evidence="4">DUF1127 domain-containing protein</fullName>
    </recommendedName>
</protein>
<organism evidence="2 3">
    <name type="scientific">Sinorhizobium chiapasense</name>
    <dbReference type="NCBI Taxonomy" id="501572"/>
    <lineage>
        <taxon>Bacteria</taxon>
        <taxon>Pseudomonadati</taxon>
        <taxon>Pseudomonadota</taxon>
        <taxon>Alphaproteobacteria</taxon>
        <taxon>Hyphomicrobiales</taxon>
        <taxon>Rhizobiaceae</taxon>
        <taxon>Sinorhizobium/Ensifer group</taxon>
        <taxon>Sinorhizobium</taxon>
    </lineage>
</organism>
<proteinExistence type="predicted"/>
<feature type="region of interest" description="Disordered" evidence="1">
    <location>
        <begin position="1"/>
        <end position="42"/>
    </location>
</feature>
<accession>A0ABZ2BE16</accession>
<gene>
    <name evidence="2" type="ORF">RB548_10285</name>
</gene>
<sequence length="165" mass="18123">MDDTTTLAPAPHQATRPGTPVGPEKASRRHDGPASLRAVVAPRDQRKRLRGNLEQKSKANLHPVDDVGRTTVDSEVAKPLAGHTSGLLRLLARLSTLAIRWRTWGGSPAVGIDDLSDAQLRELGISRVARSVRWLDGCETQLPMDFEYSIHPDVTRGDERYCMSP</sequence>
<evidence type="ECO:0000313" key="3">
    <source>
        <dbReference type="Proteomes" id="UP001432360"/>
    </source>
</evidence>
<reference evidence="2" key="1">
    <citation type="submission" date="2023-08" db="EMBL/GenBank/DDBJ databases">
        <title>Complete genome sequence of Sinorhizobium chiapanecum ITTG S70 isolated from Acaciella angustissima nodules in Chiapas-Mexico.</title>
        <authorList>
            <person name="Rincon-Rosales R."/>
            <person name="Rogel M.A."/>
            <person name="Rincon-Medina C.I."/>
            <person name="Guerrero G."/>
            <person name="Manzano-Gomez L.A."/>
            <person name="Lopez-Lopez A."/>
            <person name="Rincon Molina F.A."/>
            <person name="Martinez-Romero E."/>
        </authorList>
    </citation>
    <scope>NUCLEOTIDE SEQUENCE</scope>
    <source>
        <strain evidence="2">ITTG S70</strain>
    </source>
</reference>
<evidence type="ECO:0000313" key="2">
    <source>
        <dbReference type="EMBL" id="WVT05744.1"/>
    </source>
</evidence>
<name>A0ABZ2BE16_9HYPH</name>